<accession>A0A919QXB1</accession>
<dbReference type="AlphaFoldDB" id="A0A919QXB1"/>
<proteinExistence type="predicted"/>
<dbReference type="PANTHER" id="PTHR43132">
    <property type="entry name" value="ARSENICAL RESISTANCE OPERON REPRESSOR ARSR-RELATED"/>
    <property type="match status" value="1"/>
</dbReference>
<sequence length="336" mass="36863">MLRIHFTTEDIARTTLTTTIDPLWEVLLSRFSLTGRERPLFLQPWMARLRSRPDLLTTVRPAVAYLTDLAPLGPYFPDFLTPAESAAGLEAGIDAVRATSLRRLRDELAQLSETNRRHGRATPSWLAGLTDSRGGKLAALTAALREYHRAAVGSHDDLIRMSVENDVALRVKALLAGGVEALFRGFEPLMRWRHPVLEVSYAVDRDLHLRGRGLRLVPSYFCHGDPVSLANEDLPPVLVYPIAPESRWESITAADPAGPLADLMGATRAAVLVTLRRSVSTTQLATQLYTSIASMSRHTKTLRQAGLITSTRSGPALLHNLTPLGWKLLDGSQGGS</sequence>
<name>A0A919QXB1_9ACTN</name>
<dbReference type="InterPro" id="IPR036390">
    <property type="entry name" value="WH_DNA-bd_sf"/>
</dbReference>
<evidence type="ECO:0000313" key="1">
    <source>
        <dbReference type="EMBL" id="GII75831.1"/>
    </source>
</evidence>
<comment type="caution">
    <text evidence="1">The sequence shown here is derived from an EMBL/GenBank/DDBJ whole genome shotgun (WGS) entry which is preliminary data.</text>
</comment>
<gene>
    <name evidence="1" type="ORF">Sru01_08130</name>
</gene>
<keyword evidence="2" id="KW-1185">Reference proteome</keyword>
<dbReference type="Proteomes" id="UP000655287">
    <property type="component" value="Unassembled WGS sequence"/>
</dbReference>
<dbReference type="InterPro" id="IPR051011">
    <property type="entry name" value="Metal_resp_trans_reg"/>
</dbReference>
<dbReference type="RefSeq" id="WP_203982476.1">
    <property type="nucleotide sequence ID" value="NZ_BOOU01000012.1"/>
</dbReference>
<dbReference type="SUPFAM" id="SSF46785">
    <property type="entry name" value="Winged helix' DNA-binding domain"/>
    <property type="match status" value="1"/>
</dbReference>
<dbReference type="Gene3D" id="1.10.10.10">
    <property type="entry name" value="Winged helix-like DNA-binding domain superfamily/Winged helix DNA-binding domain"/>
    <property type="match status" value="1"/>
</dbReference>
<organism evidence="1 2">
    <name type="scientific">Sphaerisporangium rufum</name>
    <dbReference type="NCBI Taxonomy" id="1381558"/>
    <lineage>
        <taxon>Bacteria</taxon>
        <taxon>Bacillati</taxon>
        <taxon>Actinomycetota</taxon>
        <taxon>Actinomycetes</taxon>
        <taxon>Streptosporangiales</taxon>
        <taxon>Streptosporangiaceae</taxon>
        <taxon>Sphaerisporangium</taxon>
    </lineage>
</organism>
<evidence type="ECO:0000313" key="2">
    <source>
        <dbReference type="Proteomes" id="UP000655287"/>
    </source>
</evidence>
<dbReference type="InterPro" id="IPR036388">
    <property type="entry name" value="WH-like_DNA-bd_sf"/>
</dbReference>
<dbReference type="EMBL" id="BOOU01000012">
    <property type="protein sequence ID" value="GII75831.1"/>
    <property type="molecule type" value="Genomic_DNA"/>
</dbReference>
<protein>
    <submittedName>
        <fullName evidence="1">Transcriptional regulator</fullName>
    </submittedName>
</protein>
<reference evidence="1" key="1">
    <citation type="submission" date="2021-01" db="EMBL/GenBank/DDBJ databases">
        <title>Whole genome shotgun sequence of Sphaerisporangium rufum NBRC 109079.</title>
        <authorList>
            <person name="Komaki H."/>
            <person name="Tamura T."/>
        </authorList>
    </citation>
    <scope>NUCLEOTIDE SEQUENCE</scope>
    <source>
        <strain evidence="1">NBRC 109079</strain>
    </source>
</reference>
<dbReference type="PANTHER" id="PTHR43132:SF8">
    <property type="entry name" value="HTH-TYPE TRANSCRIPTIONAL REGULATOR KMTR"/>
    <property type="match status" value="1"/>
</dbReference>